<comment type="caution">
    <text evidence="1">The sequence shown here is derived from an EMBL/GenBank/DDBJ whole genome shotgun (WGS) entry which is preliminary data.</text>
</comment>
<accession>A0ABX4TBL9</accession>
<evidence type="ECO:0000313" key="2">
    <source>
        <dbReference type="Proteomes" id="UP001190825"/>
    </source>
</evidence>
<organism evidence="1 2">
    <name type="scientific">Sinorhizobium medicae</name>
    <dbReference type="NCBI Taxonomy" id="110321"/>
    <lineage>
        <taxon>Bacteria</taxon>
        <taxon>Pseudomonadati</taxon>
        <taxon>Pseudomonadota</taxon>
        <taxon>Alphaproteobacteria</taxon>
        <taxon>Hyphomicrobiales</taxon>
        <taxon>Rhizobiaceae</taxon>
        <taxon>Sinorhizobium/Ensifer group</taxon>
        <taxon>Sinorhizobium</taxon>
    </lineage>
</organism>
<proteinExistence type="predicted"/>
<protein>
    <submittedName>
        <fullName evidence="1">Uncharacterized protein</fullName>
    </submittedName>
</protein>
<keyword evidence="2" id="KW-1185">Reference proteome</keyword>
<name>A0ABX4TBL9_9HYPH</name>
<reference evidence="1 2" key="1">
    <citation type="journal article" date="2018" name="FEMS Microbiol. Ecol.">
        <title>Co-invading symbiotic mutualists of Medicago polymorpha retain high ancestral diversity and contain diverse accessory genomes.</title>
        <authorList>
            <person name="Porter S.S."/>
            <person name="Faber-Hammond J.J."/>
            <person name="Friesen M.L."/>
        </authorList>
    </citation>
    <scope>NUCLEOTIDE SEQUENCE [LARGE SCALE GENOMIC DNA]</scope>
    <source>
        <strain evidence="1 2">Str16</strain>
    </source>
</reference>
<dbReference type="Proteomes" id="UP001190825">
    <property type="component" value="Unassembled WGS sequence"/>
</dbReference>
<dbReference type="EMBL" id="NBUC01000201">
    <property type="protein sequence ID" value="PLT89975.1"/>
    <property type="molecule type" value="Genomic_DNA"/>
</dbReference>
<sequence length="168" mass="19066">DEQINMHIRWRGGRTQSLAVARPRPMAVIRKTPEAVVALINELLETDNDQQIASRLNALGHRNWRGEAFTLKKVMLVRRAYGLKTRFERLRESGMLTGEEVARRFGVSATTVHQLGRDGVLKRHRYATNHRYLYEPPGNVRLAKGVGGLYGSRQPRLIDAQQIQQGAS</sequence>
<gene>
    <name evidence="1" type="ORF">BMJ33_37140</name>
</gene>
<evidence type="ECO:0000313" key="1">
    <source>
        <dbReference type="EMBL" id="PLT89975.1"/>
    </source>
</evidence>
<feature type="non-terminal residue" evidence="1">
    <location>
        <position position="1"/>
    </location>
</feature>